<evidence type="ECO:0000256" key="1">
    <source>
        <dbReference type="ARBA" id="ARBA00022679"/>
    </source>
</evidence>
<dbReference type="Pfam" id="PF01128">
    <property type="entry name" value="IspD"/>
    <property type="match status" value="1"/>
</dbReference>
<dbReference type="InterPro" id="IPR034683">
    <property type="entry name" value="IspD/TarI"/>
</dbReference>
<comment type="caution">
    <text evidence="3">The sequence shown here is derived from an EMBL/GenBank/DDBJ whole genome shotgun (WGS) entry which is preliminary data.</text>
</comment>
<keyword evidence="4" id="KW-1185">Reference proteome</keyword>
<dbReference type="InterPro" id="IPR029044">
    <property type="entry name" value="Nucleotide-diphossugar_trans"/>
</dbReference>
<dbReference type="PANTHER" id="PTHR32125">
    <property type="entry name" value="2-C-METHYL-D-ERYTHRITOL 4-PHOSPHATE CYTIDYLYLTRANSFERASE, CHLOROPLASTIC"/>
    <property type="match status" value="1"/>
</dbReference>
<protein>
    <recommendedName>
        <fullName evidence="5">4-diphosphocytidyl-2C-methyl-D-erythritol kinase</fullName>
    </recommendedName>
</protein>
<dbReference type="EMBL" id="ATDN01000078">
    <property type="protein sequence ID" value="RWA15682.1"/>
    <property type="molecule type" value="Genomic_DNA"/>
</dbReference>
<dbReference type="Gene3D" id="3.90.550.10">
    <property type="entry name" value="Spore Coat Polysaccharide Biosynthesis Protein SpsA, Chain A"/>
    <property type="match status" value="1"/>
</dbReference>
<gene>
    <name evidence="3" type="ORF">MELE44368_09260</name>
</gene>
<dbReference type="Proteomes" id="UP000287177">
    <property type="component" value="Unassembled WGS sequence"/>
</dbReference>
<dbReference type="AlphaFoldDB" id="A0A439DM03"/>
<keyword evidence="2" id="KW-0548">Nucleotidyltransferase</keyword>
<accession>A0A439DM03</accession>
<dbReference type="GO" id="GO:0050518">
    <property type="term" value="F:2-C-methyl-D-erythritol 4-phosphate cytidylyltransferase activity"/>
    <property type="evidence" value="ECO:0007669"/>
    <property type="project" value="TreeGrafter"/>
</dbReference>
<name>A0A439DM03_9MYCO</name>
<evidence type="ECO:0008006" key="5">
    <source>
        <dbReference type="Google" id="ProtNLM"/>
    </source>
</evidence>
<dbReference type="RefSeq" id="WP_128111015.1">
    <property type="nucleotide sequence ID" value="NZ_ATDN01000078.1"/>
</dbReference>
<sequence>MDLSAIVPLPASVAQNPASAFLPLAGQPPLVRIVRALLDAVTEPGRVVVAAAEPLVADARAALADSASVTVAAAERPGSRAQCLRAGLEHLEHQALSTTHVLIGDIRQPLVSAELCHRVIAGLTDGVTVPALPVTDSVKAVDANGRVIATVDRSTLAAAQYPRGFAVGPLASLLSRHTAEDFDEIDEALRAGLPITVVAGDPDGYRAALPADAPFLEAVIASRHQDGN</sequence>
<organism evidence="3 4">
    <name type="scientific">Mycolicibacterium elephantis DSM 44368</name>
    <dbReference type="NCBI Taxonomy" id="1335622"/>
    <lineage>
        <taxon>Bacteria</taxon>
        <taxon>Bacillati</taxon>
        <taxon>Actinomycetota</taxon>
        <taxon>Actinomycetes</taxon>
        <taxon>Mycobacteriales</taxon>
        <taxon>Mycobacteriaceae</taxon>
        <taxon>Mycolicibacterium</taxon>
    </lineage>
</organism>
<evidence type="ECO:0000313" key="3">
    <source>
        <dbReference type="EMBL" id="RWA15682.1"/>
    </source>
</evidence>
<evidence type="ECO:0000256" key="2">
    <source>
        <dbReference type="ARBA" id="ARBA00022695"/>
    </source>
</evidence>
<evidence type="ECO:0000313" key="4">
    <source>
        <dbReference type="Proteomes" id="UP000287177"/>
    </source>
</evidence>
<keyword evidence="1" id="KW-0808">Transferase</keyword>
<reference evidence="3 4" key="1">
    <citation type="submission" date="2013-06" db="EMBL/GenBank/DDBJ databases">
        <title>The draft sequence of the Mycobacterium elephantis genome.</title>
        <authorList>
            <person name="Pettersson F.B."/>
            <person name="Das S."/>
            <person name="Dasgupta S."/>
            <person name="Bhattacharya A."/>
            <person name="Kirsebom L.A."/>
        </authorList>
    </citation>
    <scope>NUCLEOTIDE SEQUENCE [LARGE SCALE GENOMIC DNA]</scope>
    <source>
        <strain evidence="3 4">DSM 44368</strain>
    </source>
</reference>
<dbReference type="PANTHER" id="PTHR32125:SF4">
    <property type="entry name" value="2-C-METHYL-D-ERYTHRITOL 4-PHOSPHATE CYTIDYLYLTRANSFERASE, CHLOROPLASTIC"/>
    <property type="match status" value="1"/>
</dbReference>
<dbReference type="SUPFAM" id="SSF53448">
    <property type="entry name" value="Nucleotide-diphospho-sugar transferases"/>
    <property type="match status" value="1"/>
</dbReference>
<proteinExistence type="predicted"/>
<dbReference type="InterPro" id="IPR050088">
    <property type="entry name" value="IspD/TarI_cytidylyltransf_bact"/>
</dbReference>